<dbReference type="Pfam" id="PF22638">
    <property type="entry name" value="FlgK_D1"/>
    <property type="match status" value="1"/>
</dbReference>
<dbReference type="EMBL" id="CP002683">
    <property type="protein sequence ID" value="AEH44340.1"/>
    <property type="molecule type" value="Genomic_DNA"/>
</dbReference>
<feature type="coiled-coil region" evidence="7">
    <location>
        <begin position="159"/>
        <end position="217"/>
    </location>
</feature>
<reference evidence="10 11" key="2">
    <citation type="journal article" date="2012" name="Stand. Genomic Sci.">
        <title>Complete genome sequence of the thermophilic sulfate-reducing ocean bacterium Thermodesulfatator indicus type strain (CIR29812(T)).</title>
        <authorList>
            <person name="Anderson I."/>
            <person name="Saunders E."/>
            <person name="Lapidus A."/>
            <person name="Nolan M."/>
            <person name="Lucas S."/>
            <person name="Tice H."/>
            <person name="Del Rio T.G."/>
            <person name="Cheng J.F."/>
            <person name="Han C."/>
            <person name="Tapia R."/>
            <person name="Goodwin L.A."/>
            <person name="Pitluck S."/>
            <person name="Liolios K."/>
            <person name="Mavromatis K."/>
            <person name="Pagani I."/>
            <person name="Ivanova N."/>
            <person name="Mikhailova N."/>
            <person name="Pati A."/>
            <person name="Chen A."/>
            <person name="Palaniappan K."/>
            <person name="Land M."/>
            <person name="Hauser L."/>
            <person name="Jeffries C.D."/>
            <person name="Chang Y.J."/>
            <person name="Brambilla E.M."/>
            <person name="Rohde M."/>
            <person name="Spring S."/>
            <person name="Goker M."/>
            <person name="Detter J.C."/>
            <person name="Woyke T."/>
            <person name="Bristow J."/>
            <person name="Eisen J.A."/>
            <person name="Markowitz V."/>
            <person name="Hugenholtz P."/>
            <person name="Kyrpides N.C."/>
            <person name="Klenk H.P."/>
        </authorList>
    </citation>
    <scope>NUCLEOTIDE SEQUENCE [LARGE SCALE GENOMIC DNA]</scope>
    <source>
        <strain evidence="11">DSM 15286 / JCM 11887 / CIR29812</strain>
    </source>
</reference>
<dbReference type="PROSITE" id="PS00018">
    <property type="entry name" value="EF_HAND_1"/>
    <property type="match status" value="1"/>
</dbReference>
<dbReference type="InterPro" id="IPR010930">
    <property type="entry name" value="Flg_bb/hook_C_dom"/>
</dbReference>
<evidence type="ECO:0000259" key="8">
    <source>
        <dbReference type="Pfam" id="PF06429"/>
    </source>
</evidence>
<dbReference type="SUPFAM" id="SSF64518">
    <property type="entry name" value="Phase 1 flagellin"/>
    <property type="match status" value="1"/>
</dbReference>
<dbReference type="InParanoid" id="F8A868"/>
<name>F8A868_THEID</name>
<sequence>MAGLYSALNIAKNSLLAFQMGVQVTGHNVANVDTEGYSRQKVVNVPYPPTPGPAGPMGSGVKVEQIKRYFDAFLEANLNLKRSDLGLLSAEETGLDLIQGLFNETNPLGLSKMLDDFFTSWQGLSNRAEGIPERRVVLEKGRVLAEAISDKYQNIVNLEQNVRLKLRDVVNEINELAKQIAEINRQITAAESGLHQANDLRDQRDKLVAKLSELTQVRYFENNQGAYAVILGNGYNLVDIDSYWQLEMAGGEVYWLGHSGEKVKLTSKEVSQGKLGGWLRIVEQISNDWNYEYVISTRNVFTPDGKLVKENTTWKELGLTGSVNITFRGTDHFGEEITGSYSTNDDTQTVRDFLNAIEKAYHYKVQAYLTEDGRLVVKDAVQDGGKLSFEITSGPLNFGRFDDEAANHRVEELNLTGKFQLFAKELIRAVNEIHTEGVGLKFYEGELEGTFQSDGTLKSLPFFQDIKGDGSLFVWVKSPNGKITPVKVDFALPSTATMDDVASQINDSLKGLGFDPDSSVKALVRGGRLVFQAKEGYGFAFSNDTAGILAATGLNTFFTGFDAGSIGLNEKLSVNPEYLAAARLDREAWRSENSLVGTYKSRLPIQNPDSIVFNDPPHKLYIRFFDNKGQQILHDTENGFKERELSIDISSGDTLRDIINKLDGIQGLRAYFDGDGRLVLQLDPNSSKNYAYFELGVEAPPPVDNFLAYLRDQGVWVPTYVSARGRQESETWFTDPENTTINEVANVSLNFVFYDAEGKETGRTSITIPNGKSLKDMVSLINATSELRAGFTEGDHGKLFISLENPPEGSVSFKMSVSGGDGDGELNLSDGTKLSLQNIADRQIFSGLEPFTHPGGYVVKLNGADPQNLIFSGQTTVRFFDAQGNELKSINFKTLGTSPNITDTNGNGQIDLDDLAAAFDASPELKAYVNNDELVVSLDSGAPAGTSYFVIEGNDPLHSWGRLTFLNTQGTTDQKDDSYQDLVFPVGIIENWLYDENGKPIDADQANETIDPFRLYLDASAGVVQILQKYNSEANAKFGLTSEFDSQGRLVVNTSGLYDTRSFVLDDAGISGLFDTTLQANRFDSNTGLYLFSTDFSVDKNATFPAQDITVDYLKPNGTSYHTETISFSNSFTLEDFLNNLTSLDYDSDGIADFSYEIDDSGRLFIRVNDPDLDNDGENDWVSFKLTSSLNTPEGNLTTYLARKNIIKTRTMTDDLQGFAPQPGDNRNALRLSALSDASREKLGEASISDYYTAIVGEVGIATKTVKNSKTFMEDLINQLKMMRDSISGVSLDEEMANLIKYQQAFSASAKILTVADEMLDTLIQSKR</sequence>
<comment type="similarity">
    <text evidence="3">Belongs to the flagella basal body rod proteins family.</text>
</comment>
<dbReference type="eggNOG" id="COG1256">
    <property type="taxonomic scope" value="Bacteria"/>
</dbReference>
<proteinExistence type="inferred from homology"/>
<dbReference type="GO" id="GO:0005576">
    <property type="term" value="C:extracellular region"/>
    <property type="evidence" value="ECO:0007669"/>
    <property type="project" value="UniProtKB-SubCell"/>
</dbReference>
<dbReference type="PANTHER" id="PTHR30033:SF1">
    <property type="entry name" value="FLAGELLAR HOOK-ASSOCIATED PROTEIN 1"/>
    <property type="match status" value="1"/>
</dbReference>
<gene>
    <name evidence="10" type="ordered locus">Thein_0458</name>
</gene>
<organism evidence="10 11">
    <name type="scientific">Thermodesulfatator indicus (strain DSM 15286 / JCM 11887 / CIR29812)</name>
    <dbReference type="NCBI Taxonomy" id="667014"/>
    <lineage>
        <taxon>Bacteria</taxon>
        <taxon>Pseudomonadati</taxon>
        <taxon>Thermodesulfobacteriota</taxon>
        <taxon>Thermodesulfobacteria</taxon>
        <taxon>Thermodesulfobacteriales</taxon>
        <taxon>Thermodesulfatatoraceae</taxon>
        <taxon>Thermodesulfatator</taxon>
    </lineage>
</organism>
<dbReference type="KEGG" id="tid:Thein_0458"/>
<dbReference type="PANTHER" id="PTHR30033">
    <property type="entry name" value="FLAGELLAR HOOK-ASSOCIATED PROTEIN 1"/>
    <property type="match status" value="1"/>
</dbReference>
<evidence type="ECO:0000259" key="9">
    <source>
        <dbReference type="Pfam" id="PF22638"/>
    </source>
</evidence>
<evidence type="ECO:0000256" key="6">
    <source>
        <dbReference type="ARBA" id="ARBA00023143"/>
    </source>
</evidence>
<dbReference type="PATRIC" id="fig|667014.3.peg.476"/>
<accession>F8A868</accession>
<evidence type="ECO:0000256" key="2">
    <source>
        <dbReference type="ARBA" id="ARBA00004613"/>
    </source>
</evidence>
<keyword evidence="11" id="KW-1185">Reference proteome</keyword>
<dbReference type="InterPro" id="IPR002371">
    <property type="entry name" value="FlgK"/>
</dbReference>
<dbReference type="GO" id="GO:0009424">
    <property type="term" value="C:bacterial-type flagellum hook"/>
    <property type="evidence" value="ECO:0007669"/>
    <property type="project" value="InterPro"/>
</dbReference>
<evidence type="ECO:0000256" key="1">
    <source>
        <dbReference type="ARBA" id="ARBA00004365"/>
    </source>
</evidence>
<evidence type="ECO:0000313" key="11">
    <source>
        <dbReference type="Proteomes" id="UP000006793"/>
    </source>
</evidence>
<evidence type="ECO:0000256" key="3">
    <source>
        <dbReference type="ARBA" id="ARBA00009677"/>
    </source>
</evidence>
<dbReference type="PRINTS" id="PR01005">
    <property type="entry name" value="FLGHOOKAP1"/>
</dbReference>
<evidence type="ECO:0000256" key="7">
    <source>
        <dbReference type="SAM" id="Coils"/>
    </source>
</evidence>
<reference evidence="11" key="1">
    <citation type="submission" date="2011-04" db="EMBL/GenBank/DDBJ databases">
        <title>The complete genome of Thermodesulfatator indicus DSM 15286.</title>
        <authorList>
            <person name="Lucas S."/>
            <person name="Copeland A."/>
            <person name="Lapidus A."/>
            <person name="Bruce D."/>
            <person name="Goodwin L."/>
            <person name="Pitluck S."/>
            <person name="Peters L."/>
            <person name="Kyrpides N."/>
            <person name="Mavromatis K."/>
            <person name="Pagani I."/>
            <person name="Ivanova N."/>
            <person name="Saunders L."/>
            <person name="Detter J.C."/>
            <person name="Tapia R."/>
            <person name="Han C."/>
            <person name="Land M."/>
            <person name="Hauser L."/>
            <person name="Markowitz V."/>
            <person name="Cheng J.-F."/>
            <person name="Hugenholtz P."/>
            <person name="Woyke T."/>
            <person name="Wu D."/>
            <person name="Spring S."/>
            <person name="Schroeder M."/>
            <person name="Brambilla E."/>
            <person name="Klenk H.-P."/>
            <person name="Eisen J.A."/>
        </authorList>
    </citation>
    <scope>NUCLEOTIDE SEQUENCE [LARGE SCALE GENOMIC DNA]</scope>
    <source>
        <strain evidence="11">DSM 15286 / JCM 11887 / CIR29812</strain>
    </source>
</reference>
<comment type="subcellular location">
    <subcellularLocation>
        <location evidence="1">Bacterial flagellum</location>
    </subcellularLocation>
    <subcellularLocation>
        <location evidence="2">Secreted</location>
    </subcellularLocation>
</comment>
<feature type="domain" description="Flagellar hook-associated protein FlgK helical" evidence="9">
    <location>
        <begin position="98"/>
        <end position="285"/>
    </location>
</feature>
<evidence type="ECO:0000256" key="5">
    <source>
        <dbReference type="ARBA" id="ARBA00022525"/>
    </source>
</evidence>
<keyword evidence="10" id="KW-0282">Flagellum</keyword>
<dbReference type="FunCoup" id="F8A868">
    <property type="interactions" value="80"/>
</dbReference>
<keyword evidence="5" id="KW-0964">Secreted</keyword>
<dbReference type="InterPro" id="IPR018247">
    <property type="entry name" value="EF_Hand_1_Ca_BS"/>
</dbReference>
<dbReference type="RefSeq" id="WP_013907085.1">
    <property type="nucleotide sequence ID" value="NC_015681.1"/>
</dbReference>
<dbReference type="Pfam" id="PF06429">
    <property type="entry name" value="Flg_bbr_C"/>
    <property type="match status" value="1"/>
</dbReference>
<dbReference type="STRING" id="667014.Thein_0458"/>
<evidence type="ECO:0000313" key="10">
    <source>
        <dbReference type="EMBL" id="AEH44340.1"/>
    </source>
</evidence>
<keyword evidence="7" id="KW-0175">Coiled coil</keyword>
<dbReference type="InterPro" id="IPR053927">
    <property type="entry name" value="FlgK_helical"/>
</dbReference>
<keyword evidence="10" id="KW-0966">Cell projection</keyword>
<keyword evidence="6" id="KW-0975">Bacterial flagellum</keyword>
<dbReference type="GO" id="GO:0005198">
    <property type="term" value="F:structural molecule activity"/>
    <property type="evidence" value="ECO:0007669"/>
    <property type="project" value="InterPro"/>
</dbReference>
<protein>
    <recommendedName>
        <fullName evidence="4">Flagellar hook-associated protein 1</fullName>
    </recommendedName>
</protein>
<dbReference type="HOGENOM" id="CLU_280155_0_0_0"/>
<keyword evidence="10" id="KW-0969">Cilium</keyword>
<feature type="domain" description="Flagellar basal-body/hook protein C-terminal" evidence="8">
    <location>
        <begin position="1287"/>
        <end position="1325"/>
    </location>
</feature>
<dbReference type="GO" id="GO:0044780">
    <property type="term" value="P:bacterial-type flagellum assembly"/>
    <property type="evidence" value="ECO:0007669"/>
    <property type="project" value="InterPro"/>
</dbReference>
<dbReference type="eggNOG" id="COG1749">
    <property type="taxonomic scope" value="Bacteria"/>
</dbReference>
<dbReference type="PaxDb" id="667014-Thein_0458"/>
<dbReference type="NCBIfam" id="TIGR02492">
    <property type="entry name" value="flgK_ends"/>
    <property type="match status" value="1"/>
</dbReference>
<dbReference type="OrthoDB" id="9802553at2"/>
<dbReference type="Proteomes" id="UP000006793">
    <property type="component" value="Chromosome"/>
</dbReference>
<evidence type="ECO:0000256" key="4">
    <source>
        <dbReference type="ARBA" id="ARBA00016244"/>
    </source>
</evidence>